<dbReference type="Proteomes" id="UP000827517">
    <property type="component" value="Segment"/>
</dbReference>
<name>A0AAE8BQF2_9CAUD</name>
<keyword evidence="3" id="KW-0489">Methyltransferase</keyword>
<evidence type="ECO:0000256" key="1">
    <source>
        <dbReference type="ARBA" id="ARBA00009972"/>
    </source>
</evidence>
<proteinExistence type="inferred from homology"/>
<evidence type="ECO:0000313" key="7">
    <source>
        <dbReference type="Proteomes" id="UP000827517"/>
    </source>
</evidence>
<keyword evidence="4" id="KW-0808">Transferase</keyword>
<dbReference type="Gene3D" id="3.30.572.10">
    <property type="entry name" value="Thymidylate synthase/dCMP hydroxymethylase domain"/>
    <property type="match status" value="2"/>
</dbReference>
<evidence type="ECO:0000256" key="2">
    <source>
        <dbReference type="ARBA" id="ARBA00011947"/>
    </source>
</evidence>
<comment type="similarity">
    <text evidence="1">Belongs to the thymidylate synthase family.</text>
</comment>
<dbReference type="Pfam" id="PF00303">
    <property type="entry name" value="Thymidylat_synt"/>
    <property type="match status" value="1"/>
</dbReference>
<dbReference type="GeneID" id="77944101"/>
<dbReference type="RefSeq" id="YP_010667975.1">
    <property type="nucleotide sequence ID" value="NC_070952.1"/>
</dbReference>
<dbReference type="InterPro" id="IPR045097">
    <property type="entry name" value="Thymidate_synth/dCMP_Mease"/>
</dbReference>
<reference evidence="6" key="1">
    <citation type="submission" date="2021-07" db="EMBL/GenBank/DDBJ databases">
        <authorList>
            <person name="Roth S.J."/>
            <person name="Krukonis G.P."/>
            <person name="Delesalle V.A."/>
        </authorList>
    </citation>
    <scope>NUCLEOTIDE SEQUENCE</scope>
</reference>
<dbReference type="GO" id="GO:0006231">
    <property type="term" value="P:dTMP biosynthetic process"/>
    <property type="evidence" value="ECO:0007669"/>
    <property type="project" value="InterPro"/>
</dbReference>
<evidence type="ECO:0000313" key="6">
    <source>
        <dbReference type="EMBL" id="QZA70696.1"/>
    </source>
</evidence>
<dbReference type="KEGG" id="vg:77944101"/>
<keyword evidence="7" id="KW-1185">Reference proteome</keyword>
<dbReference type="GO" id="GO:0032259">
    <property type="term" value="P:methylation"/>
    <property type="evidence" value="ECO:0007669"/>
    <property type="project" value="UniProtKB-KW"/>
</dbReference>
<sequence>MKNKYEKWYMETLAYILANGQRRGDRTGTGVISMPNIHYTHDLRENYPVMFSRYFNIFQPITEMNWMMSGSSNIQYLKDNGCPFWNGFATKDDMVNKIELNRVERLKIHANDRGVPFTEMMAAMAVVPVAEIDELLDKHEVPNMVDEKVPNGELGPVYGVMWRNWPNPDGTTFDQLQYAFDVLKRDPNSRRVVVDCWNPSFLPDPKISPRENAAKGNMALTPCHFNFGFYTWELSPQERYGLLPTLHEGELTDKIFMRPGEIEDNWDNLYKEYNIPTHYLDISFTMRSNDWVLGQPANMNMYSALLMMFAQQLNMIPRYVNYWGWDSHIYTNHLEGVAELIRRWDTGEYNDLELKLDLNKKQDLYSYHHTDFIPVTDAFELLMGERIKFPIAI</sequence>
<dbReference type="NCBIfam" id="TIGR03284">
    <property type="entry name" value="thym_sym"/>
    <property type="match status" value="1"/>
</dbReference>
<dbReference type="PANTHER" id="PTHR11548">
    <property type="entry name" value="THYMIDYLATE SYNTHASE 1"/>
    <property type="match status" value="1"/>
</dbReference>
<evidence type="ECO:0000256" key="3">
    <source>
        <dbReference type="ARBA" id="ARBA00022603"/>
    </source>
</evidence>
<dbReference type="EC" id="2.1.1.45" evidence="2"/>
<accession>A0AAE8BQF2</accession>
<dbReference type="SUPFAM" id="SSF55831">
    <property type="entry name" value="Thymidylate synthase/dCMP hydroxymethylase"/>
    <property type="match status" value="1"/>
</dbReference>
<dbReference type="PANTHER" id="PTHR11548:SF1">
    <property type="entry name" value="THYMIDYLATE SYNTHASE 1"/>
    <property type="match status" value="1"/>
</dbReference>
<dbReference type="InterPro" id="IPR000398">
    <property type="entry name" value="Thymidylate_synthase"/>
</dbReference>
<dbReference type="InterPro" id="IPR036926">
    <property type="entry name" value="Thymidate_synth/dCMP_Mease_sf"/>
</dbReference>
<evidence type="ECO:0000259" key="5">
    <source>
        <dbReference type="Pfam" id="PF00303"/>
    </source>
</evidence>
<dbReference type="EMBL" id="MZ501267">
    <property type="protein sequence ID" value="QZA70696.1"/>
    <property type="molecule type" value="Genomic_DNA"/>
</dbReference>
<feature type="domain" description="Thymidylate synthase/dCMP hydroxymethylase" evidence="5">
    <location>
        <begin position="8"/>
        <end position="372"/>
    </location>
</feature>
<protein>
    <recommendedName>
        <fullName evidence="2">thymidylate synthase</fullName>
        <ecNumber evidence="2">2.1.1.45</ecNumber>
    </recommendedName>
</protein>
<gene>
    <name evidence="6" type="primary">221</name>
    <name evidence="6" type="ORF">AH04_221</name>
</gene>
<evidence type="ECO:0000256" key="4">
    <source>
        <dbReference type="ARBA" id="ARBA00022679"/>
    </source>
</evidence>
<organism evidence="6 7">
    <name type="scientific">Erwinia phage AH04</name>
    <dbReference type="NCBI Taxonomy" id="2869569"/>
    <lineage>
        <taxon>Viruses</taxon>
        <taxon>Duplodnaviria</taxon>
        <taxon>Heunggongvirae</taxon>
        <taxon>Uroviricota</taxon>
        <taxon>Caudoviricetes</taxon>
        <taxon>Chimalliviridae</taxon>
        <taxon>Meadowvirus</taxon>
        <taxon>Meadowvirus AH04</taxon>
    </lineage>
</organism>
<dbReference type="InterPro" id="IPR023451">
    <property type="entry name" value="Thymidate_synth/dCMP_Mease_dom"/>
</dbReference>
<dbReference type="GO" id="GO:0004799">
    <property type="term" value="F:thymidylate synthase activity"/>
    <property type="evidence" value="ECO:0007669"/>
    <property type="project" value="UniProtKB-EC"/>
</dbReference>